<keyword evidence="1" id="KW-0732">Signal</keyword>
<gene>
    <name evidence="2" type="ORF">K503DRAFT_765623</name>
</gene>
<organism evidence="2 3">
    <name type="scientific">Rhizopogon vinicolor AM-OR11-026</name>
    <dbReference type="NCBI Taxonomy" id="1314800"/>
    <lineage>
        <taxon>Eukaryota</taxon>
        <taxon>Fungi</taxon>
        <taxon>Dikarya</taxon>
        <taxon>Basidiomycota</taxon>
        <taxon>Agaricomycotina</taxon>
        <taxon>Agaricomycetes</taxon>
        <taxon>Agaricomycetidae</taxon>
        <taxon>Boletales</taxon>
        <taxon>Suillineae</taxon>
        <taxon>Rhizopogonaceae</taxon>
        <taxon>Rhizopogon</taxon>
    </lineage>
</organism>
<accession>A0A1B7NFZ2</accession>
<dbReference type="EMBL" id="KV448133">
    <property type="protein sequence ID" value="OAX43775.1"/>
    <property type="molecule type" value="Genomic_DNA"/>
</dbReference>
<reference evidence="2 3" key="1">
    <citation type="submission" date="2016-06" db="EMBL/GenBank/DDBJ databases">
        <title>Comparative genomics of the ectomycorrhizal sister species Rhizopogon vinicolor and Rhizopogon vesiculosus (Basidiomycota: Boletales) reveals a divergence of the mating type B locus.</title>
        <authorList>
            <consortium name="DOE Joint Genome Institute"/>
            <person name="Mujic A.B."/>
            <person name="Kuo A."/>
            <person name="Tritt A."/>
            <person name="Lipzen A."/>
            <person name="Chen C."/>
            <person name="Johnson J."/>
            <person name="Sharma A."/>
            <person name="Barry K."/>
            <person name="Grigoriev I.V."/>
            <person name="Spatafora J.W."/>
        </authorList>
    </citation>
    <scope>NUCLEOTIDE SEQUENCE [LARGE SCALE GENOMIC DNA]</scope>
    <source>
        <strain evidence="2 3">AM-OR11-026</strain>
    </source>
</reference>
<name>A0A1B7NFZ2_9AGAM</name>
<evidence type="ECO:0000313" key="3">
    <source>
        <dbReference type="Proteomes" id="UP000092154"/>
    </source>
</evidence>
<protein>
    <submittedName>
        <fullName evidence="2">Uncharacterized protein</fullName>
    </submittedName>
</protein>
<evidence type="ECO:0000256" key="1">
    <source>
        <dbReference type="SAM" id="SignalP"/>
    </source>
</evidence>
<dbReference type="AlphaFoldDB" id="A0A1B7NFZ2"/>
<evidence type="ECO:0000313" key="2">
    <source>
        <dbReference type="EMBL" id="OAX43775.1"/>
    </source>
</evidence>
<keyword evidence="3" id="KW-1185">Reference proteome</keyword>
<feature type="chain" id="PRO_5008598000" evidence="1">
    <location>
        <begin position="19"/>
        <end position="72"/>
    </location>
</feature>
<feature type="signal peptide" evidence="1">
    <location>
        <begin position="1"/>
        <end position="18"/>
    </location>
</feature>
<dbReference type="InParanoid" id="A0A1B7NFZ2"/>
<proteinExistence type="predicted"/>
<sequence>MKPVQFACLVIVAAVGTANPLGPSLVCTWEDGCSTGCKRTPAEANCASNNMFPIQKSDDCYVCCRCIPSPEY</sequence>
<dbReference type="Proteomes" id="UP000092154">
    <property type="component" value="Unassembled WGS sequence"/>
</dbReference>